<accession>A0A517L6L3</accession>
<organism evidence="2 3">
    <name type="scientific">Venturia effusa</name>
    <dbReference type="NCBI Taxonomy" id="50376"/>
    <lineage>
        <taxon>Eukaryota</taxon>
        <taxon>Fungi</taxon>
        <taxon>Dikarya</taxon>
        <taxon>Ascomycota</taxon>
        <taxon>Pezizomycotina</taxon>
        <taxon>Dothideomycetes</taxon>
        <taxon>Pleosporomycetidae</taxon>
        <taxon>Venturiales</taxon>
        <taxon>Venturiaceae</taxon>
        <taxon>Venturia</taxon>
    </lineage>
</organism>
<keyword evidence="3" id="KW-1185">Reference proteome</keyword>
<reference evidence="2 3" key="1">
    <citation type="submission" date="2019-07" db="EMBL/GenBank/DDBJ databases">
        <title>Finished genome of Venturia effusa.</title>
        <authorList>
            <person name="Young C.A."/>
            <person name="Cox M.P."/>
            <person name="Ganley A.R.D."/>
            <person name="David W.J."/>
        </authorList>
    </citation>
    <scope>NUCLEOTIDE SEQUENCE [LARGE SCALE GENOMIC DNA]</scope>
    <source>
        <strain evidence="3">albino</strain>
    </source>
</reference>
<dbReference type="OrthoDB" id="3934861at2759"/>
<sequence>MLHLTETTRATILSLYRRHTIRNVRAILAILSIHNPSLAAYPHNDDSSNYETEHMEDWLSPVQYRKVVAAAGLTRKVRDRVPSDKEKIIEMLQQARCRDYIDEALTREEVKMLRNMGVQTLGNFEGRGSAVGFGEKDLDTQTEESGLRTPMFDE</sequence>
<feature type="region of interest" description="Disordered" evidence="1">
    <location>
        <begin position="132"/>
        <end position="154"/>
    </location>
</feature>
<dbReference type="AlphaFoldDB" id="A0A517L6L3"/>
<proteinExistence type="predicted"/>
<evidence type="ECO:0000256" key="1">
    <source>
        <dbReference type="SAM" id="MobiDB-lite"/>
    </source>
</evidence>
<evidence type="ECO:0000313" key="3">
    <source>
        <dbReference type="Proteomes" id="UP000316270"/>
    </source>
</evidence>
<name>A0A517L6L3_9PEZI</name>
<evidence type="ECO:0000313" key="2">
    <source>
        <dbReference type="EMBL" id="QDS71275.1"/>
    </source>
</evidence>
<dbReference type="EMBL" id="CP042190">
    <property type="protein sequence ID" value="QDS71275.1"/>
    <property type="molecule type" value="Genomic_DNA"/>
</dbReference>
<dbReference type="Proteomes" id="UP000316270">
    <property type="component" value="Chromosome 6"/>
</dbReference>
<gene>
    <name evidence="2" type="ORF">FKW77_001010</name>
</gene>
<protein>
    <submittedName>
        <fullName evidence="2">Uncharacterized protein</fullName>
    </submittedName>
</protein>